<evidence type="ECO:0000313" key="2">
    <source>
        <dbReference type="EMBL" id="GAU25177.1"/>
    </source>
</evidence>
<organism evidence="2 3">
    <name type="scientific">Trifolium subterraneum</name>
    <name type="common">Subterranean clover</name>
    <dbReference type="NCBI Taxonomy" id="3900"/>
    <lineage>
        <taxon>Eukaryota</taxon>
        <taxon>Viridiplantae</taxon>
        <taxon>Streptophyta</taxon>
        <taxon>Embryophyta</taxon>
        <taxon>Tracheophyta</taxon>
        <taxon>Spermatophyta</taxon>
        <taxon>Magnoliopsida</taxon>
        <taxon>eudicotyledons</taxon>
        <taxon>Gunneridae</taxon>
        <taxon>Pentapetalae</taxon>
        <taxon>rosids</taxon>
        <taxon>fabids</taxon>
        <taxon>Fabales</taxon>
        <taxon>Fabaceae</taxon>
        <taxon>Papilionoideae</taxon>
        <taxon>50 kb inversion clade</taxon>
        <taxon>NPAAA clade</taxon>
        <taxon>Hologalegina</taxon>
        <taxon>IRL clade</taxon>
        <taxon>Trifolieae</taxon>
        <taxon>Trifolium</taxon>
    </lineage>
</organism>
<evidence type="ECO:0000313" key="3">
    <source>
        <dbReference type="Proteomes" id="UP000242715"/>
    </source>
</evidence>
<accession>A0A2Z6N7E7</accession>
<dbReference type="Proteomes" id="UP000242715">
    <property type="component" value="Unassembled WGS sequence"/>
</dbReference>
<name>A0A2Z6N7E7_TRISU</name>
<proteinExistence type="predicted"/>
<keyword evidence="1" id="KW-0472">Membrane</keyword>
<evidence type="ECO:0000256" key="1">
    <source>
        <dbReference type="SAM" id="Phobius"/>
    </source>
</evidence>
<keyword evidence="3" id="KW-1185">Reference proteome</keyword>
<keyword evidence="1" id="KW-1133">Transmembrane helix</keyword>
<feature type="transmembrane region" description="Helical" evidence="1">
    <location>
        <begin position="27"/>
        <end position="48"/>
    </location>
</feature>
<dbReference type="AlphaFoldDB" id="A0A2Z6N7E7"/>
<gene>
    <name evidence="2" type="ORF">TSUD_150760</name>
</gene>
<reference evidence="3" key="1">
    <citation type="journal article" date="2017" name="Front. Plant Sci.">
        <title>Climate Clever Clovers: New Paradigm to Reduce the Environmental Footprint of Ruminants by Breeding Low Methanogenic Forages Utilizing Haplotype Variation.</title>
        <authorList>
            <person name="Kaur P."/>
            <person name="Appels R."/>
            <person name="Bayer P.E."/>
            <person name="Keeble-Gagnere G."/>
            <person name="Wang J."/>
            <person name="Hirakawa H."/>
            <person name="Shirasawa K."/>
            <person name="Vercoe P."/>
            <person name="Stefanova K."/>
            <person name="Durmic Z."/>
            <person name="Nichols P."/>
            <person name="Revell C."/>
            <person name="Isobe S.N."/>
            <person name="Edwards D."/>
            <person name="Erskine W."/>
        </authorList>
    </citation>
    <scope>NUCLEOTIDE SEQUENCE [LARGE SCALE GENOMIC DNA]</scope>
    <source>
        <strain evidence="3">cv. Daliak</strain>
    </source>
</reference>
<protein>
    <submittedName>
        <fullName evidence="2">Uncharacterized protein</fullName>
    </submittedName>
</protein>
<keyword evidence="1" id="KW-0812">Transmembrane</keyword>
<sequence>MSILFLAIPKGNNQQPMTMMVTLQTQTLLPIVTMMNSIVEMIVMSLSLDLMKKMMKTHKFVQNQY</sequence>
<dbReference type="EMBL" id="DF973306">
    <property type="protein sequence ID" value="GAU25177.1"/>
    <property type="molecule type" value="Genomic_DNA"/>
</dbReference>